<organism evidence="3 4">
    <name type="scientific">Ophiocordyceps camponoti-floridani</name>
    <dbReference type="NCBI Taxonomy" id="2030778"/>
    <lineage>
        <taxon>Eukaryota</taxon>
        <taxon>Fungi</taxon>
        <taxon>Dikarya</taxon>
        <taxon>Ascomycota</taxon>
        <taxon>Pezizomycotina</taxon>
        <taxon>Sordariomycetes</taxon>
        <taxon>Hypocreomycetidae</taxon>
        <taxon>Hypocreales</taxon>
        <taxon>Ophiocordycipitaceae</taxon>
        <taxon>Ophiocordyceps</taxon>
    </lineage>
</organism>
<dbReference type="GO" id="GO:0017025">
    <property type="term" value="F:TBP-class protein binding"/>
    <property type="evidence" value="ECO:0007669"/>
    <property type="project" value="TreeGrafter"/>
</dbReference>
<protein>
    <submittedName>
        <fullName evidence="3">Extracellular mutant protein 11 domain-containing protein</fullName>
    </submittedName>
</protein>
<feature type="domain" description="Extracellular mutant protein 11 C-terminal" evidence="2">
    <location>
        <begin position="306"/>
        <end position="435"/>
    </location>
</feature>
<feature type="region of interest" description="Disordered" evidence="1">
    <location>
        <begin position="168"/>
        <end position="307"/>
    </location>
</feature>
<evidence type="ECO:0000313" key="4">
    <source>
        <dbReference type="Proteomes" id="UP000562929"/>
    </source>
</evidence>
<sequence>MPPNLRERSGRLQAFVRRDSDDADGTVPETQMAQKPRPEEQQAKRQQLADAARLAMPMALRNGHRRQESVAGASPQRTVRQGEIFNGSQLGDDFMNSRVSTPPNDAESSGEGDATPNAKKTNQPRPEKLPGRGLQTAFRIEENLMMSIVPTNERRVLPQLMDGFRDDVGPATKRQHISHVPQQKRPSSALLLRPELPTREIKVKRLPASNRQEKRETTSSSSSFGLAKWQAHMEASEANEARQAGVVVELEDDVDSVSARERSYPPPKPDNPRDGSRRPAGDSPVPANIALQKQPRERKRRRLSADYDDKMLSSMTYGHLQNEPFDLDPSKVSSQKSQDAAAKLPLRLEQFRQQGEREQKEMFESMSMEDWEASGDWFVEQFTDLMKRLREARRSKRRTIRAFEDEASRREEAVRLRSETIDRKLIKMRQDGQRVVEDRSV</sequence>
<evidence type="ECO:0000259" key="2">
    <source>
        <dbReference type="Pfam" id="PF15463"/>
    </source>
</evidence>
<dbReference type="EMBL" id="JAACLJ010000004">
    <property type="protein sequence ID" value="KAF4587248.1"/>
    <property type="molecule type" value="Genomic_DNA"/>
</dbReference>
<accession>A0A8H4Q5S5</accession>
<dbReference type="GO" id="GO:0070860">
    <property type="term" value="C:RNA polymerase I core factor complex"/>
    <property type="evidence" value="ECO:0007669"/>
    <property type="project" value="TreeGrafter"/>
</dbReference>
<dbReference type="PANTHER" id="PTHR28244:SF1">
    <property type="entry name" value="RNA POLYMERASE I-SPECIFIC TRANSCRIPTION INITIATION FACTOR RRN11"/>
    <property type="match status" value="1"/>
</dbReference>
<dbReference type="Proteomes" id="UP000562929">
    <property type="component" value="Unassembled WGS sequence"/>
</dbReference>
<dbReference type="GO" id="GO:0042790">
    <property type="term" value="P:nucleolar large rRNA transcription by RNA polymerase I"/>
    <property type="evidence" value="ECO:0007669"/>
    <property type="project" value="TreeGrafter"/>
</dbReference>
<evidence type="ECO:0000256" key="1">
    <source>
        <dbReference type="SAM" id="MobiDB-lite"/>
    </source>
</evidence>
<dbReference type="OrthoDB" id="5346740at2759"/>
<dbReference type="InterPro" id="IPR029178">
    <property type="entry name" value="Ecm11_C"/>
</dbReference>
<gene>
    <name evidence="3" type="ORF">GQ602_003941</name>
</gene>
<evidence type="ECO:0000313" key="3">
    <source>
        <dbReference type="EMBL" id="KAF4587248.1"/>
    </source>
</evidence>
<dbReference type="AlphaFoldDB" id="A0A8H4Q5S5"/>
<feature type="compositionally biased region" description="Basic and acidic residues" evidence="1">
    <location>
        <begin position="1"/>
        <end position="20"/>
    </location>
</feature>
<dbReference type="Pfam" id="PF15463">
    <property type="entry name" value="ECM11"/>
    <property type="match status" value="1"/>
</dbReference>
<keyword evidence="4" id="KW-1185">Reference proteome</keyword>
<dbReference type="InterPro" id="IPR053029">
    <property type="entry name" value="RNA_pol_I-specific_init_factor"/>
</dbReference>
<dbReference type="PANTHER" id="PTHR28244">
    <property type="entry name" value="RNA POLYMERASE I-SPECIFIC TRANSCRIPTION INITIATION FACTOR RRN11"/>
    <property type="match status" value="1"/>
</dbReference>
<reference evidence="3 4" key="1">
    <citation type="journal article" date="2020" name="G3 (Bethesda)">
        <title>Genetic Underpinnings of Host Manipulation by Ophiocordyceps as Revealed by Comparative Transcriptomics.</title>
        <authorList>
            <person name="Will I."/>
            <person name="Das B."/>
            <person name="Trinh T."/>
            <person name="Brachmann A."/>
            <person name="Ohm R.A."/>
            <person name="de Bekker C."/>
        </authorList>
    </citation>
    <scope>NUCLEOTIDE SEQUENCE [LARGE SCALE GENOMIC DNA]</scope>
    <source>
        <strain evidence="3 4">EC05</strain>
    </source>
</reference>
<dbReference type="GO" id="GO:0001164">
    <property type="term" value="F:RNA polymerase I core promoter sequence-specific DNA binding"/>
    <property type="evidence" value="ECO:0007669"/>
    <property type="project" value="TreeGrafter"/>
</dbReference>
<feature type="compositionally biased region" description="Basic and acidic residues" evidence="1">
    <location>
        <begin position="270"/>
        <end position="280"/>
    </location>
</feature>
<feature type="region of interest" description="Disordered" evidence="1">
    <location>
        <begin position="320"/>
        <end position="341"/>
    </location>
</feature>
<comment type="caution">
    <text evidence="3">The sequence shown here is derived from an EMBL/GenBank/DDBJ whole genome shotgun (WGS) entry which is preliminary data.</text>
</comment>
<feature type="compositionally biased region" description="Polar residues" evidence="1">
    <location>
        <begin position="97"/>
        <end position="107"/>
    </location>
</feature>
<feature type="region of interest" description="Disordered" evidence="1">
    <location>
        <begin position="1"/>
        <end position="133"/>
    </location>
</feature>
<proteinExistence type="predicted"/>
<name>A0A8H4Q5S5_9HYPO</name>